<keyword evidence="3" id="KW-0520">NAD</keyword>
<dbReference type="InterPro" id="IPR006140">
    <property type="entry name" value="D-isomer_DH_NAD-bd"/>
</dbReference>
<keyword evidence="2 4" id="KW-0560">Oxidoreductase</keyword>
<feature type="domain" description="D-isomer specific 2-hydroxyacid dehydrogenase NAD-binding" evidence="6">
    <location>
        <begin position="118"/>
        <end position="290"/>
    </location>
</feature>
<evidence type="ECO:0000256" key="4">
    <source>
        <dbReference type="RuleBase" id="RU003719"/>
    </source>
</evidence>
<dbReference type="OrthoDB" id="4324715at2"/>
<evidence type="ECO:0000313" key="7">
    <source>
        <dbReference type="EMBL" id="PJJ55790.1"/>
    </source>
</evidence>
<dbReference type="Proteomes" id="UP000230161">
    <property type="component" value="Unassembled WGS sequence"/>
</dbReference>
<evidence type="ECO:0000259" key="6">
    <source>
        <dbReference type="Pfam" id="PF02826"/>
    </source>
</evidence>
<dbReference type="SUPFAM" id="SSF52283">
    <property type="entry name" value="Formate/glycerate dehydrogenase catalytic domain-like"/>
    <property type="match status" value="1"/>
</dbReference>
<dbReference type="PANTHER" id="PTHR42789">
    <property type="entry name" value="D-ISOMER SPECIFIC 2-HYDROXYACID DEHYDROGENASE FAMILY PROTEIN (AFU_ORTHOLOGUE AFUA_6G10090)"/>
    <property type="match status" value="1"/>
</dbReference>
<proteinExistence type="inferred from homology"/>
<organism evidence="7 8">
    <name type="scientific">Compostimonas suwonensis</name>
    <dbReference type="NCBI Taxonomy" id="1048394"/>
    <lineage>
        <taxon>Bacteria</taxon>
        <taxon>Bacillati</taxon>
        <taxon>Actinomycetota</taxon>
        <taxon>Actinomycetes</taxon>
        <taxon>Micrococcales</taxon>
        <taxon>Microbacteriaceae</taxon>
        <taxon>Compostimonas</taxon>
    </lineage>
</organism>
<evidence type="ECO:0000256" key="1">
    <source>
        <dbReference type="ARBA" id="ARBA00005854"/>
    </source>
</evidence>
<dbReference type="Pfam" id="PF00389">
    <property type="entry name" value="2-Hacid_dh"/>
    <property type="match status" value="1"/>
</dbReference>
<protein>
    <submittedName>
        <fullName evidence="7">Lactate dehydrogenase-like 2-hydroxyacid dehydrogenase</fullName>
    </submittedName>
</protein>
<evidence type="ECO:0000256" key="3">
    <source>
        <dbReference type="ARBA" id="ARBA00023027"/>
    </source>
</evidence>
<dbReference type="PANTHER" id="PTHR42789:SF1">
    <property type="entry name" value="D-ISOMER SPECIFIC 2-HYDROXYACID DEHYDROGENASE FAMILY PROTEIN (AFU_ORTHOLOGUE AFUA_6G10090)"/>
    <property type="match status" value="1"/>
</dbReference>
<dbReference type="InterPro" id="IPR050857">
    <property type="entry name" value="D-2-hydroxyacid_DH"/>
</dbReference>
<dbReference type="SUPFAM" id="SSF51735">
    <property type="entry name" value="NAD(P)-binding Rossmann-fold domains"/>
    <property type="match status" value="1"/>
</dbReference>
<dbReference type="InterPro" id="IPR029753">
    <property type="entry name" value="D-isomer_DH_CS"/>
</dbReference>
<gene>
    <name evidence="7" type="ORF">CLV54_3144</name>
</gene>
<dbReference type="GO" id="GO:0016616">
    <property type="term" value="F:oxidoreductase activity, acting on the CH-OH group of donors, NAD or NADP as acceptor"/>
    <property type="evidence" value="ECO:0007669"/>
    <property type="project" value="InterPro"/>
</dbReference>
<dbReference type="InterPro" id="IPR006139">
    <property type="entry name" value="D-isomer_2_OHA_DH_cat_dom"/>
</dbReference>
<feature type="domain" description="D-isomer specific 2-hydroxyacid dehydrogenase catalytic" evidence="5">
    <location>
        <begin position="41"/>
        <end position="312"/>
    </location>
</feature>
<dbReference type="Pfam" id="PF02826">
    <property type="entry name" value="2-Hacid_dh_C"/>
    <property type="match status" value="1"/>
</dbReference>
<name>A0A2M9BCX5_9MICO</name>
<dbReference type="Gene3D" id="3.40.50.720">
    <property type="entry name" value="NAD(P)-binding Rossmann-like Domain"/>
    <property type="match status" value="2"/>
</dbReference>
<dbReference type="RefSeq" id="WP_100345877.1">
    <property type="nucleotide sequence ID" value="NZ_PGFB01000005.1"/>
</dbReference>
<comment type="similarity">
    <text evidence="1 4">Belongs to the D-isomer specific 2-hydroxyacid dehydrogenase family.</text>
</comment>
<dbReference type="CDD" id="cd12169">
    <property type="entry name" value="PGDH_like_1"/>
    <property type="match status" value="1"/>
</dbReference>
<dbReference type="EMBL" id="PGFB01000005">
    <property type="protein sequence ID" value="PJJ55790.1"/>
    <property type="molecule type" value="Genomic_DNA"/>
</dbReference>
<dbReference type="GO" id="GO:0051287">
    <property type="term" value="F:NAD binding"/>
    <property type="evidence" value="ECO:0007669"/>
    <property type="project" value="InterPro"/>
</dbReference>
<keyword evidence="8" id="KW-1185">Reference proteome</keyword>
<accession>A0A2M9BCX5</accession>
<dbReference type="AlphaFoldDB" id="A0A2M9BCX5"/>
<comment type="caution">
    <text evidence="7">The sequence shown here is derived from an EMBL/GenBank/DDBJ whole genome shotgun (WGS) entry which is preliminary data.</text>
</comment>
<evidence type="ECO:0000259" key="5">
    <source>
        <dbReference type="Pfam" id="PF00389"/>
    </source>
</evidence>
<evidence type="ECO:0000313" key="8">
    <source>
        <dbReference type="Proteomes" id="UP000230161"/>
    </source>
</evidence>
<sequence length="315" mass="33625">MDRPEEFAVAVLDDYQDVALTSADWSPLDGRAAVTVLNRHIGDEHELVAALQGFDAVCVMRERTPLPRRVLERLPRLRLICSTGRSNASIDLAAAAGLGIEVANTGAAGQGPLELSWALLLAAVRRLPVELGSLRAGGWQQTVGGDLAGSTIGLLGLGRIGGQMAAVANAFGMEVIAWSPHLDEQAARERGARFVDKATLFRESDVVSIHLVLAESTRGIVGRTELESMKPTAYLVNTSRGPLVDEAALIEVLERRAIAGAALDVYDTEPLPAGHPFRTLDDVVATGHIGFVTQSSYRAFYGGTVANLVEWLDRA</sequence>
<dbReference type="InterPro" id="IPR036291">
    <property type="entry name" value="NAD(P)-bd_dom_sf"/>
</dbReference>
<evidence type="ECO:0000256" key="2">
    <source>
        <dbReference type="ARBA" id="ARBA00023002"/>
    </source>
</evidence>
<reference evidence="7 8" key="1">
    <citation type="submission" date="2017-11" db="EMBL/GenBank/DDBJ databases">
        <title>Genomic Encyclopedia of Archaeal and Bacterial Type Strains, Phase II (KMG-II): From Individual Species to Whole Genera.</title>
        <authorList>
            <person name="Goeker M."/>
        </authorList>
    </citation>
    <scope>NUCLEOTIDE SEQUENCE [LARGE SCALE GENOMIC DNA]</scope>
    <source>
        <strain evidence="7 8">DSM 25625</strain>
    </source>
</reference>
<dbReference type="PROSITE" id="PS00671">
    <property type="entry name" value="D_2_HYDROXYACID_DH_3"/>
    <property type="match status" value="1"/>
</dbReference>